<evidence type="ECO:0000256" key="9">
    <source>
        <dbReference type="ARBA" id="ARBA00023086"/>
    </source>
</evidence>
<dbReference type="GO" id="GO:1990904">
    <property type="term" value="C:ribonucleoprotein complex"/>
    <property type="evidence" value="ECO:0007669"/>
    <property type="project" value="UniProtKB-KW"/>
</dbReference>
<sequence length="503" mass="57576">MSRLLQIKNKDDLDKWIIDFNKRYELNLNTTYTKSLAYQPSEPGCRIAMLTRMDNKPKDEIDSIISNAMVESLRYAAPVTECVWNLSETIFKNGIQWFDANKDQDCMKWDKKYDTLRDKTPTSDDIRQYQSAARKWRTDIGYGCSPRNIIMSGNITNDFYAPKKYINDLTAMIIDMRTKRRERLGISEEDEAAVYARKGAIHADWLERWMAETSEDQMFNLPEWGSWDKQTKKGMLLGGTAMAHLVQKQRMTAREFHKRHLDMVKLSTDEKKLKEMGIDPTMAQKMVQQIERCFSEGEKLIEQSKAQTSAFVQQGSALDTPFSTYYWMWKAGVTEANFAPLNEMAFLYGQKPVGQKKLLDALKGTAYKWGVNLANLCATGNFDGDRVHMHPGVFTPHRMSELTATIGVFPLSNPTRFTEGSASYRYLTNLHTGEGNPAAKVITELFRLFTKGHPNWQDKDAIVPPEHYLHQSLLDRLGPFCNVSKLKGDALKVRILGEYGSDG</sequence>
<keyword evidence="8" id="KW-0694">RNA-binding</keyword>
<evidence type="ECO:0000256" key="4">
    <source>
        <dbReference type="ARBA" id="ARBA00014389"/>
    </source>
</evidence>
<keyword evidence="5" id="KW-1139">Helical capsid protein</keyword>
<evidence type="ECO:0000256" key="10">
    <source>
        <dbReference type="ARBA" id="ARBA00023274"/>
    </source>
</evidence>
<evidence type="ECO:0000313" key="15">
    <source>
        <dbReference type="EMBL" id="QRR19157.1"/>
    </source>
</evidence>
<evidence type="ECO:0000256" key="8">
    <source>
        <dbReference type="ARBA" id="ARBA00022884"/>
    </source>
</evidence>
<evidence type="ECO:0000256" key="6">
    <source>
        <dbReference type="ARBA" id="ARBA00022561"/>
    </source>
</evidence>
<reference evidence="14" key="1">
    <citation type="journal article" name="Infect. Genet. Evol.">
        <title>Discovery and genetic characterization of a novel orthonairovirus in Ixodes ricinus ticks from Danube Delta.</title>
        <authorList>
            <person name="Tomazatos A."/>
            <person name="von Possel R."/>
            <person name="Pekarek N."/>
            <person name="Holm T."/>
            <person name="Rieger T."/>
            <person name="Baum H."/>
            <person name="Bialonski A."/>
            <person name="Maranda I."/>
            <person name="Erdelyi-Molnar I."/>
            <person name="Spinu M."/>
            <person name="Luhken R."/>
            <person name="Jansen S."/>
            <person name="Emmerich P."/>
            <person name="Schmidt-Chanasit J."/>
            <person name="Cadar D."/>
        </authorList>
    </citation>
    <scope>NUCLEOTIDE SEQUENCE</scope>
    <source>
        <strain evidence="14">IxriSL16-02</strain>
        <strain evidence="15">IxriSL16-03</strain>
    </source>
</reference>
<evidence type="ECO:0000256" key="7">
    <source>
        <dbReference type="ARBA" id="ARBA00022844"/>
    </source>
</evidence>
<evidence type="ECO:0000256" key="2">
    <source>
        <dbReference type="ARBA" id="ARBA00004328"/>
    </source>
</evidence>
<keyword evidence="9" id="KW-0543">Viral nucleoprotein</keyword>
<dbReference type="InterPro" id="IPR003486">
    <property type="entry name" value="Nairo_nucleocap"/>
</dbReference>
<comment type="function">
    <text evidence="12">Binds dsRNA and ssRNA and probably participates in the packaging of viral genome. In the dsRNA binding mode, the nucleocapsid protein specifically binds to the vRNA panhandle secondary structure formed at the termini of viral genome. Does not discriminate between viral and nonviral RNAs through ssRNA binding mode. Displays dsDNA endonuclease activity that is sequence non-specific.</text>
</comment>
<dbReference type="GO" id="GO:0019029">
    <property type="term" value="C:helical viral capsid"/>
    <property type="evidence" value="ECO:0007669"/>
    <property type="project" value="UniProtKB-KW"/>
</dbReference>
<organism evidence="14">
    <name type="scientific">Sulina virus</name>
    <dbReference type="NCBI Taxonomy" id="2811963"/>
    <lineage>
        <taxon>Viruses</taxon>
        <taxon>Riboviria</taxon>
        <taxon>Orthornavirae</taxon>
        <taxon>Negarnaviricota</taxon>
        <taxon>Polyploviricotina</taxon>
        <taxon>Bunyaviricetes</taxon>
        <taxon>Hareavirales</taxon>
        <taxon>Nairoviridae</taxon>
        <taxon>Orthonairovirus</taxon>
        <taxon>Orthonairovirus sulinaense</taxon>
    </lineage>
</organism>
<comment type="similarity">
    <text evidence="3">Belongs to the nairovirus nucleocapsid protein family.</text>
</comment>
<dbReference type="SMR" id="A0A893CG33"/>
<evidence type="ECO:0000313" key="14">
    <source>
        <dbReference type="EMBL" id="QRR19154.1"/>
    </source>
</evidence>
<protein>
    <recommendedName>
        <fullName evidence="4">Nucleoprotein</fullName>
    </recommendedName>
    <alternativeName>
        <fullName evidence="11">Nucleocapsid protein</fullName>
    </alternativeName>
</protein>
<evidence type="ECO:0000256" key="1">
    <source>
        <dbReference type="ARBA" id="ARBA00001936"/>
    </source>
</evidence>
<evidence type="ECO:0000256" key="12">
    <source>
        <dbReference type="ARBA" id="ARBA00046210"/>
    </source>
</evidence>
<comment type="cofactor">
    <cofactor evidence="1">
        <name>Mn(2+)</name>
        <dbReference type="ChEBI" id="CHEBI:29035"/>
    </cofactor>
</comment>
<evidence type="ECO:0000256" key="11">
    <source>
        <dbReference type="ARBA" id="ARBA00033344"/>
    </source>
</evidence>
<dbReference type="GO" id="GO:0003723">
    <property type="term" value="F:RNA binding"/>
    <property type="evidence" value="ECO:0007669"/>
    <property type="project" value="UniProtKB-KW"/>
</dbReference>
<dbReference type="Pfam" id="PF02477">
    <property type="entry name" value="Nairo_nucleo"/>
    <property type="match status" value="1"/>
</dbReference>
<name>A0A893CG33_9VIRU</name>
<dbReference type="EMBL" id="MT263287">
    <property type="protein sequence ID" value="QRR19154.1"/>
    <property type="molecule type" value="Viral_cRNA"/>
</dbReference>
<accession>A0A893CG33</accession>
<keyword evidence="6" id="KW-0167">Capsid protein</keyword>
<keyword evidence="7" id="KW-0946">Virion</keyword>
<dbReference type="EMBL" id="MT263290">
    <property type="protein sequence ID" value="QRR19157.1"/>
    <property type="molecule type" value="Viral_cRNA"/>
</dbReference>
<evidence type="ECO:0000256" key="5">
    <source>
        <dbReference type="ARBA" id="ARBA00022497"/>
    </source>
</evidence>
<comment type="subcellular location">
    <subcellularLocation>
        <location evidence="2">Virion</location>
    </subcellularLocation>
</comment>
<evidence type="ECO:0000256" key="13">
    <source>
        <dbReference type="ARBA" id="ARBA00046354"/>
    </source>
</evidence>
<dbReference type="Gene3D" id="1.20.58.1110">
    <property type="match status" value="1"/>
</dbReference>
<keyword evidence="10" id="KW-0687">Ribonucleoprotein</keyword>
<proteinExistence type="inferred from homology"/>
<comment type="subunit">
    <text evidence="13">Probable homooligomer; forms a double superhelical polymer. Monomer.</text>
</comment>
<dbReference type="GO" id="GO:0019013">
    <property type="term" value="C:viral nucleocapsid"/>
    <property type="evidence" value="ECO:0007669"/>
    <property type="project" value="UniProtKB-KW"/>
</dbReference>
<evidence type="ECO:0000256" key="3">
    <source>
        <dbReference type="ARBA" id="ARBA00009355"/>
    </source>
</evidence>